<name>A0AA41UI75_9BACT</name>
<gene>
    <name evidence="3" type="ORF">MRX98_01990</name>
</gene>
<keyword evidence="4" id="KW-1185">Reference proteome</keyword>
<reference evidence="3" key="1">
    <citation type="submission" date="2022-04" db="EMBL/GenBank/DDBJ databases">
        <title>Desulfatitalea alkaliphila sp. nov., a novel anaerobic sulfate-reducing bacterium isolated from terrestrial mud volcano, Taman Peninsula, Russia.</title>
        <authorList>
            <person name="Khomyakova M.A."/>
            <person name="Merkel A.Y."/>
            <person name="Slobodkin A.I."/>
        </authorList>
    </citation>
    <scope>NUCLEOTIDE SEQUENCE</scope>
    <source>
        <strain evidence="3">M08but</strain>
    </source>
</reference>
<keyword evidence="2" id="KW-1133">Transmembrane helix</keyword>
<evidence type="ECO:0000313" key="4">
    <source>
        <dbReference type="Proteomes" id="UP001165427"/>
    </source>
</evidence>
<keyword evidence="1" id="KW-0175">Coiled coil</keyword>
<feature type="transmembrane region" description="Helical" evidence="2">
    <location>
        <begin position="6"/>
        <end position="28"/>
    </location>
</feature>
<evidence type="ECO:0000256" key="1">
    <source>
        <dbReference type="SAM" id="Coils"/>
    </source>
</evidence>
<dbReference type="RefSeq" id="WP_246902569.1">
    <property type="nucleotide sequence ID" value="NZ_JALJRB010000002.1"/>
</dbReference>
<accession>A0AA41UI75</accession>
<comment type="caution">
    <text evidence="3">The sequence shown here is derived from an EMBL/GenBank/DDBJ whole genome shotgun (WGS) entry which is preliminary data.</text>
</comment>
<feature type="coiled-coil region" evidence="1">
    <location>
        <begin position="53"/>
        <end position="108"/>
    </location>
</feature>
<dbReference type="Proteomes" id="UP001165427">
    <property type="component" value="Unassembled WGS sequence"/>
</dbReference>
<dbReference type="Pfam" id="PF11932">
    <property type="entry name" value="DUF3450"/>
    <property type="match status" value="1"/>
</dbReference>
<evidence type="ECO:0000313" key="3">
    <source>
        <dbReference type="EMBL" id="MCJ8499332.1"/>
    </source>
</evidence>
<sequence length="260" mass="28941">MKPSAVIFWVQVVLVLMVAGAGWVLPAAADLGGRVERSVGEAVTLRQQTQAAEEQWREERRSLVAELDALEQAQAQLREQTALLSEAVAAARTRVASKEKQLADIEALSTRIRPFLEDQVDRLAALIATDAPFLPEERRRRLEGLRVMMEDPDTAISEKLRKTMEAWFVEAEYGDTIEVYQQTIALNGNGVLVDIFRLGRLGLFYQTLDGRQCGVYDVAAKAWQPLPDRHNRAIQAALAIGARQKPVELLTLPLGRMVAE</sequence>
<dbReference type="PIRSF" id="PIRSF028069">
    <property type="entry name" value="UCP028069"/>
    <property type="match status" value="1"/>
</dbReference>
<proteinExistence type="predicted"/>
<keyword evidence="2" id="KW-0472">Membrane</keyword>
<dbReference type="EMBL" id="JALJRB010000002">
    <property type="protein sequence ID" value="MCJ8499332.1"/>
    <property type="molecule type" value="Genomic_DNA"/>
</dbReference>
<keyword evidence="2" id="KW-0812">Transmembrane</keyword>
<organism evidence="3 4">
    <name type="scientific">Desulfatitalea alkaliphila</name>
    <dbReference type="NCBI Taxonomy" id="2929485"/>
    <lineage>
        <taxon>Bacteria</taxon>
        <taxon>Pseudomonadati</taxon>
        <taxon>Thermodesulfobacteriota</taxon>
        <taxon>Desulfobacteria</taxon>
        <taxon>Desulfobacterales</taxon>
        <taxon>Desulfosarcinaceae</taxon>
        <taxon>Desulfatitalea</taxon>
    </lineage>
</organism>
<dbReference type="AlphaFoldDB" id="A0AA41UI75"/>
<evidence type="ECO:0000256" key="2">
    <source>
        <dbReference type="SAM" id="Phobius"/>
    </source>
</evidence>
<protein>
    <submittedName>
        <fullName evidence="3">DUF3450 domain-containing protein</fullName>
    </submittedName>
</protein>
<dbReference type="InterPro" id="IPR016866">
    <property type="entry name" value="UCP028069"/>
</dbReference>